<dbReference type="RefSeq" id="WP_004829888.1">
    <property type="nucleotide sequence ID" value="NZ_JRMW01000016.1"/>
</dbReference>
<dbReference type="PANTHER" id="PTHR12110">
    <property type="entry name" value="HYDROXYPYRUVATE ISOMERASE"/>
    <property type="match status" value="1"/>
</dbReference>
<dbReference type="eggNOG" id="COG1082">
    <property type="taxonomic scope" value="Bacteria"/>
</dbReference>
<accession>A0A095X5K0</accession>
<gene>
    <name evidence="2" type="ORF">HMPREF1630_00940</name>
</gene>
<name>A0A095X5K0_9FIRM</name>
<feature type="domain" description="Xylose isomerase-like TIM barrel" evidence="1">
    <location>
        <begin position="19"/>
        <end position="299"/>
    </location>
</feature>
<keyword evidence="2" id="KW-0378">Hydrolase</keyword>
<evidence type="ECO:0000259" key="1">
    <source>
        <dbReference type="Pfam" id="PF01261"/>
    </source>
</evidence>
<dbReference type="EMBL" id="JRMW01000016">
    <property type="protein sequence ID" value="KGF05325.1"/>
    <property type="molecule type" value="Genomic_DNA"/>
</dbReference>
<dbReference type="Pfam" id="PF01261">
    <property type="entry name" value="AP_endonuc_2"/>
    <property type="match status" value="1"/>
</dbReference>
<keyword evidence="2" id="KW-0540">Nuclease</keyword>
<reference evidence="2 3" key="1">
    <citation type="submission" date="2014-07" db="EMBL/GenBank/DDBJ databases">
        <authorList>
            <person name="McCorrison J."/>
            <person name="Sanka R."/>
            <person name="Torralba M."/>
            <person name="Gillis M."/>
            <person name="Haft D.H."/>
            <person name="Methe B."/>
            <person name="Sutton G."/>
            <person name="Nelson K.E."/>
        </authorList>
    </citation>
    <scope>NUCLEOTIDE SEQUENCE [LARGE SCALE GENOMIC DNA]</scope>
    <source>
        <strain evidence="2 3">S7-1-13</strain>
    </source>
</reference>
<dbReference type="Proteomes" id="UP000029579">
    <property type="component" value="Unassembled WGS sequence"/>
</dbReference>
<protein>
    <submittedName>
        <fullName evidence="2">AP-endonuclease</fullName>
    </submittedName>
</protein>
<sequence>MKLGFLSSIVPDLSFEEVIDFAAEVGYETVEVACWPSGKSERRYGGVTHIDVCNLTEDKISYIKKYCEEKNVSISALGYYPNNMDQDLEKREFYNNHLLKVIDAADKLGIGLVNTFIGRMTDRNLEDNINELNSVWDPILAHAEKRNIAVGIENCPMLFTYDEWPGGQNLGSSPHNFRLIFEKLKYKKIGINFDPSHHIIQDMEYEEFFKKFKDKIYHLHIKDMKIDREKLNEYGRLVPPNFYTIPKIPGHGDVDWSKFIRSAREIGYNGPVVVEIEDRSFENSLEDRLNALKISYRYMRNYM</sequence>
<keyword evidence="2" id="KW-0255">Endonuclease</keyword>
<dbReference type="AlphaFoldDB" id="A0A095X5K0"/>
<dbReference type="InterPro" id="IPR036237">
    <property type="entry name" value="Xyl_isomerase-like_sf"/>
</dbReference>
<dbReference type="GO" id="GO:0004519">
    <property type="term" value="F:endonuclease activity"/>
    <property type="evidence" value="ECO:0007669"/>
    <property type="project" value="UniProtKB-KW"/>
</dbReference>
<dbReference type="OrthoDB" id="9779184at2"/>
<evidence type="ECO:0000313" key="2">
    <source>
        <dbReference type="EMBL" id="KGF05325.1"/>
    </source>
</evidence>
<dbReference type="SUPFAM" id="SSF51658">
    <property type="entry name" value="Xylose isomerase-like"/>
    <property type="match status" value="1"/>
</dbReference>
<evidence type="ECO:0000313" key="3">
    <source>
        <dbReference type="Proteomes" id="UP000029579"/>
    </source>
</evidence>
<dbReference type="Gene3D" id="3.20.20.150">
    <property type="entry name" value="Divalent-metal-dependent TIM barrel enzymes"/>
    <property type="match status" value="1"/>
</dbReference>
<organism evidence="2 3">
    <name type="scientific">Anaerococcus lactolyticus S7-1-13</name>
    <dbReference type="NCBI Taxonomy" id="1284686"/>
    <lineage>
        <taxon>Bacteria</taxon>
        <taxon>Bacillati</taxon>
        <taxon>Bacillota</taxon>
        <taxon>Tissierellia</taxon>
        <taxon>Tissierellales</taxon>
        <taxon>Peptoniphilaceae</taxon>
        <taxon>Anaerococcus</taxon>
    </lineage>
</organism>
<dbReference type="InterPro" id="IPR050312">
    <property type="entry name" value="IolE/XylAMocC-like"/>
</dbReference>
<proteinExistence type="predicted"/>
<comment type="caution">
    <text evidence="2">The sequence shown here is derived from an EMBL/GenBank/DDBJ whole genome shotgun (WGS) entry which is preliminary data.</text>
</comment>
<dbReference type="InterPro" id="IPR013022">
    <property type="entry name" value="Xyl_isomerase-like_TIM-brl"/>
</dbReference>
<dbReference type="PANTHER" id="PTHR12110:SF21">
    <property type="entry name" value="XYLOSE ISOMERASE-LIKE TIM BARREL DOMAIN-CONTAINING PROTEIN"/>
    <property type="match status" value="1"/>
</dbReference>